<sequence length="421" mass="47962">MSSNDISRDELLLLLSSMGVVLAKDNKLPTEELNRRFGMALNTAQELSDVVDKTPINLASLPRWTSQKTLFDATKRGSLTEALVGYMSQPKKGYLSPKEEIFKEMRQSVLLMAHVCDVGLRDICFLTEGDELGIFVRIMDVLRIKDGVPLYYFVYRELVPTPDTPMDALIDGIGVDRTLIKTGISDLERRTLLRLFRKNTKKLDPKIIAMERDAQGKETGHHPSFVLPLCPIAMRNLGKLTNNPGCEVCGKKNTSRCMQCMSVVYCSKQCQKEHWQTHKETCKSIKGGTWHSITVQEPDMGPPELNSIVNRLESMHNPQTAGISPSNNGIPPDVHGGKVFLAKFQVSLTYDNYGILAPDMLVYDRTRSFRFFWKRRSNPRLFAEAQKMMGSKLKFYRWVRRTGDYQFDLCIDRAPREDPLW</sequence>
<proteinExistence type="predicted"/>
<accession>A0A8H7XQX4</accession>
<evidence type="ECO:0000259" key="5">
    <source>
        <dbReference type="PROSITE" id="PS50865"/>
    </source>
</evidence>
<reference evidence="6" key="1">
    <citation type="submission" date="2021-02" db="EMBL/GenBank/DDBJ databases">
        <title>Psilocybe cubensis genome.</title>
        <authorList>
            <person name="Mckernan K.J."/>
            <person name="Crawford S."/>
            <person name="Trippe A."/>
            <person name="Kane L.T."/>
            <person name="Mclaughlin S."/>
        </authorList>
    </citation>
    <scope>NUCLEOTIDE SEQUENCE [LARGE SCALE GENOMIC DNA]</scope>
    <source>
        <strain evidence="6">MGC-MH-2018</strain>
    </source>
</reference>
<protein>
    <recommendedName>
        <fullName evidence="5">MYND-type domain-containing protein</fullName>
    </recommendedName>
</protein>
<dbReference type="GO" id="GO:0008270">
    <property type="term" value="F:zinc ion binding"/>
    <property type="evidence" value="ECO:0007669"/>
    <property type="project" value="UniProtKB-KW"/>
</dbReference>
<feature type="domain" description="MYND-type" evidence="5">
    <location>
        <begin position="246"/>
        <end position="282"/>
    </location>
</feature>
<dbReference type="Gene3D" id="6.10.140.2220">
    <property type="match status" value="1"/>
</dbReference>
<dbReference type="Pfam" id="PF01753">
    <property type="entry name" value="zf-MYND"/>
    <property type="match status" value="1"/>
</dbReference>
<dbReference type="PROSITE" id="PS50865">
    <property type="entry name" value="ZF_MYND_2"/>
    <property type="match status" value="1"/>
</dbReference>
<evidence type="ECO:0000256" key="4">
    <source>
        <dbReference type="PROSITE-ProRule" id="PRU00134"/>
    </source>
</evidence>
<dbReference type="AlphaFoldDB" id="A0A8H7XQX4"/>
<keyword evidence="3" id="KW-0862">Zinc</keyword>
<gene>
    <name evidence="6" type="ORF">JR316_008224</name>
</gene>
<dbReference type="EMBL" id="JAFIQS010000008">
    <property type="protein sequence ID" value="KAG5166150.1"/>
    <property type="molecule type" value="Genomic_DNA"/>
</dbReference>
<dbReference type="InterPro" id="IPR002893">
    <property type="entry name" value="Znf_MYND"/>
</dbReference>
<evidence type="ECO:0000256" key="3">
    <source>
        <dbReference type="ARBA" id="ARBA00022833"/>
    </source>
</evidence>
<evidence type="ECO:0000256" key="1">
    <source>
        <dbReference type="ARBA" id="ARBA00022723"/>
    </source>
</evidence>
<keyword evidence="1" id="KW-0479">Metal-binding</keyword>
<evidence type="ECO:0000313" key="6">
    <source>
        <dbReference type="EMBL" id="KAG5166150.1"/>
    </source>
</evidence>
<evidence type="ECO:0000256" key="2">
    <source>
        <dbReference type="ARBA" id="ARBA00022771"/>
    </source>
</evidence>
<name>A0A8H7XQX4_PSICU</name>
<keyword evidence="2 4" id="KW-0863">Zinc-finger</keyword>
<dbReference type="SUPFAM" id="SSF144232">
    <property type="entry name" value="HIT/MYND zinc finger-like"/>
    <property type="match status" value="1"/>
</dbReference>
<comment type="caution">
    <text evidence="6">The sequence shown here is derived from an EMBL/GenBank/DDBJ whole genome shotgun (WGS) entry which is preliminary data.</text>
</comment>
<dbReference type="PROSITE" id="PS01360">
    <property type="entry name" value="ZF_MYND_1"/>
    <property type="match status" value="1"/>
</dbReference>
<organism evidence="6">
    <name type="scientific">Psilocybe cubensis</name>
    <name type="common">Psychedelic mushroom</name>
    <name type="synonym">Stropharia cubensis</name>
    <dbReference type="NCBI Taxonomy" id="181762"/>
    <lineage>
        <taxon>Eukaryota</taxon>
        <taxon>Fungi</taxon>
        <taxon>Dikarya</taxon>
        <taxon>Basidiomycota</taxon>
        <taxon>Agaricomycotina</taxon>
        <taxon>Agaricomycetes</taxon>
        <taxon>Agaricomycetidae</taxon>
        <taxon>Agaricales</taxon>
        <taxon>Agaricineae</taxon>
        <taxon>Strophariaceae</taxon>
        <taxon>Psilocybe</taxon>
    </lineage>
</organism>